<accession>A0A3E1NKH4</accession>
<dbReference type="InterPro" id="IPR001466">
    <property type="entry name" value="Beta-lactam-related"/>
</dbReference>
<dbReference type="RefSeq" id="WP_116847581.1">
    <property type="nucleotide sequence ID" value="NZ_QTJU01000003.1"/>
</dbReference>
<reference evidence="5 6" key="1">
    <citation type="submission" date="2018-08" db="EMBL/GenBank/DDBJ databases">
        <title>Chitinophagaceae sp. K23C18032701, a novel bacterium isolated from forest soil.</title>
        <authorList>
            <person name="Wang C."/>
        </authorList>
    </citation>
    <scope>NUCLEOTIDE SEQUENCE [LARGE SCALE GENOMIC DNA]</scope>
    <source>
        <strain evidence="5 6">K23C18032701</strain>
    </source>
</reference>
<dbReference type="Pfam" id="PF00144">
    <property type="entry name" value="Beta-lactamase"/>
    <property type="match status" value="1"/>
</dbReference>
<evidence type="ECO:0000256" key="2">
    <source>
        <dbReference type="ARBA" id="ARBA00023136"/>
    </source>
</evidence>
<dbReference type="Gene3D" id="3.40.710.10">
    <property type="entry name" value="DD-peptidase/beta-lactamase superfamily"/>
    <property type="match status" value="1"/>
</dbReference>
<dbReference type="PANTHER" id="PTHR46825:SF11">
    <property type="entry name" value="PENICILLIN-BINDING PROTEIN 4"/>
    <property type="match status" value="1"/>
</dbReference>
<keyword evidence="2" id="KW-0472">Membrane</keyword>
<dbReference type="InterPro" id="IPR050491">
    <property type="entry name" value="AmpC-like"/>
</dbReference>
<comment type="caution">
    <text evidence="5">The sequence shown here is derived from an EMBL/GenBank/DDBJ whole genome shotgun (WGS) entry which is preliminary data.</text>
</comment>
<comment type="subcellular location">
    <subcellularLocation>
        <location evidence="1">Membrane</location>
    </subcellularLocation>
</comment>
<dbReference type="PANTHER" id="PTHR46825">
    <property type="entry name" value="D-ALANYL-D-ALANINE-CARBOXYPEPTIDASE/ENDOPEPTIDASE AMPH"/>
    <property type="match status" value="1"/>
</dbReference>
<keyword evidence="5" id="KW-0378">Hydrolase</keyword>
<evidence type="ECO:0000259" key="4">
    <source>
        <dbReference type="Pfam" id="PF00144"/>
    </source>
</evidence>
<evidence type="ECO:0000256" key="3">
    <source>
        <dbReference type="SAM" id="SignalP"/>
    </source>
</evidence>
<dbReference type="SUPFAM" id="SSF56601">
    <property type="entry name" value="beta-lactamase/transpeptidase-like"/>
    <property type="match status" value="1"/>
</dbReference>
<protein>
    <submittedName>
        <fullName evidence="5">Class A beta-lactamase-related serine hydrolase</fullName>
    </submittedName>
</protein>
<sequence length="392" mass="44157">MVNQLSFKKLFVYILGLVLCCCGACSQGTSKNKTNAAAATGGVITTDFTFAPLSEAAAAYYKNAVETAYHKILGPAFNGAILVAKNGVVVYEDYKGYANFATKAPVTPTTPFHLASVSKTFTGTTVLRLWEQGRLSLDDSVQRFIPQLPYHGITIRMLLSHRSGLPNYLYFMDSCWNKKVKASNEDVLQFMVQHKPRVDNLPNKAFHYCNTNFVMLAMIVEKITGMPFPQYMKDSVFTPLGMTHSFIFSMKDTSQYVPTYMGNRPYPMDHLDCTYGDKNVYSTVQDLLLWDKALYMHTFVKAATLDTAYKPNSLEHRSMHNYGLGWRLFINNGDTIVYHNGKWHGTNTVFTRLVQDTATIIVLGNRFNRNIYKAKGIADVFTGKTDNNKLEE</sequence>
<dbReference type="OrthoDB" id="9793489at2"/>
<name>A0A3E1NKH4_9BACT</name>
<dbReference type="EMBL" id="QTJU01000003">
    <property type="protein sequence ID" value="RFM28334.1"/>
    <property type="molecule type" value="Genomic_DNA"/>
</dbReference>
<gene>
    <name evidence="5" type="ORF">DXN05_11365</name>
</gene>
<dbReference type="InterPro" id="IPR012338">
    <property type="entry name" value="Beta-lactam/transpept-like"/>
</dbReference>
<feature type="domain" description="Beta-lactamase-related" evidence="4">
    <location>
        <begin position="79"/>
        <end position="369"/>
    </location>
</feature>
<evidence type="ECO:0000256" key="1">
    <source>
        <dbReference type="ARBA" id="ARBA00004370"/>
    </source>
</evidence>
<organism evidence="5 6">
    <name type="scientific">Deminuibacter soli</name>
    <dbReference type="NCBI Taxonomy" id="2291815"/>
    <lineage>
        <taxon>Bacteria</taxon>
        <taxon>Pseudomonadati</taxon>
        <taxon>Bacteroidota</taxon>
        <taxon>Chitinophagia</taxon>
        <taxon>Chitinophagales</taxon>
        <taxon>Chitinophagaceae</taxon>
        <taxon>Deminuibacter</taxon>
    </lineage>
</organism>
<feature type="signal peptide" evidence="3">
    <location>
        <begin position="1"/>
        <end position="26"/>
    </location>
</feature>
<dbReference type="GO" id="GO:0016020">
    <property type="term" value="C:membrane"/>
    <property type="evidence" value="ECO:0007669"/>
    <property type="project" value="UniProtKB-SubCell"/>
</dbReference>
<evidence type="ECO:0000313" key="6">
    <source>
        <dbReference type="Proteomes" id="UP000261284"/>
    </source>
</evidence>
<evidence type="ECO:0000313" key="5">
    <source>
        <dbReference type="EMBL" id="RFM28334.1"/>
    </source>
</evidence>
<keyword evidence="6" id="KW-1185">Reference proteome</keyword>
<proteinExistence type="predicted"/>
<feature type="chain" id="PRO_5017771180" evidence="3">
    <location>
        <begin position="27"/>
        <end position="392"/>
    </location>
</feature>
<keyword evidence="3" id="KW-0732">Signal</keyword>
<dbReference type="AlphaFoldDB" id="A0A3E1NKH4"/>
<dbReference type="Proteomes" id="UP000261284">
    <property type="component" value="Unassembled WGS sequence"/>
</dbReference>
<dbReference type="GO" id="GO:0016787">
    <property type="term" value="F:hydrolase activity"/>
    <property type="evidence" value="ECO:0007669"/>
    <property type="project" value="UniProtKB-KW"/>
</dbReference>